<dbReference type="InterPro" id="IPR015422">
    <property type="entry name" value="PyrdxlP-dep_Trfase_small"/>
</dbReference>
<organism evidence="4 5">
    <name type="scientific">[Ruminococcus] lactaris</name>
    <dbReference type="NCBI Taxonomy" id="46228"/>
    <lineage>
        <taxon>Bacteria</taxon>
        <taxon>Bacillati</taxon>
        <taxon>Bacillota</taxon>
        <taxon>Clostridia</taxon>
        <taxon>Lachnospirales</taxon>
        <taxon>Lachnospiraceae</taxon>
        <taxon>Mediterraneibacter</taxon>
    </lineage>
</organism>
<dbReference type="Gene3D" id="3.90.1150.10">
    <property type="entry name" value="Aspartate Aminotransferase, domain 1"/>
    <property type="match status" value="1"/>
</dbReference>
<dbReference type="InterPro" id="IPR015421">
    <property type="entry name" value="PyrdxlP-dep_Trfase_major"/>
</dbReference>
<dbReference type="SUPFAM" id="SSF53383">
    <property type="entry name" value="PLP-dependent transferases"/>
    <property type="match status" value="1"/>
</dbReference>
<evidence type="ECO:0000256" key="2">
    <source>
        <dbReference type="ARBA" id="ARBA00022898"/>
    </source>
</evidence>
<dbReference type="Pfam" id="PF00155">
    <property type="entry name" value="Aminotran_1_2"/>
    <property type="match status" value="1"/>
</dbReference>
<gene>
    <name evidence="4" type="ORF">DW672_07790</name>
</gene>
<reference evidence="4 5" key="1">
    <citation type="submission" date="2018-08" db="EMBL/GenBank/DDBJ databases">
        <title>A genome reference for cultivated species of the human gut microbiota.</title>
        <authorList>
            <person name="Zou Y."/>
            <person name="Xue W."/>
            <person name="Luo G."/>
        </authorList>
    </citation>
    <scope>NUCLEOTIDE SEQUENCE [LARGE SCALE GENOMIC DNA]</scope>
    <source>
        <strain evidence="4 5">AM25-1LB</strain>
    </source>
</reference>
<dbReference type="GO" id="GO:0008483">
    <property type="term" value="F:transaminase activity"/>
    <property type="evidence" value="ECO:0007669"/>
    <property type="project" value="UniProtKB-KW"/>
</dbReference>
<dbReference type="Proteomes" id="UP000284902">
    <property type="component" value="Unassembled WGS sequence"/>
</dbReference>
<dbReference type="Gene3D" id="3.40.640.10">
    <property type="entry name" value="Type I PLP-dependent aspartate aminotransferase-like (Major domain)"/>
    <property type="match status" value="1"/>
</dbReference>
<evidence type="ECO:0000313" key="5">
    <source>
        <dbReference type="Proteomes" id="UP000284902"/>
    </source>
</evidence>
<comment type="caution">
    <text evidence="4">The sequence shown here is derived from an EMBL/GenBank/DDBJ whole genome shotgun (WGS) entry which is preliminary data.</text>
</comment>
<dbReference type="CDD" id="cd00609">
    <property type="entry name" value="AAT_like"/>
    <property type="match status" value="1"/>
</dbReference>
<feature type="domain" description="Aminotransferase class I/classII large" evidence="3">
    <location>
        <begin position="14"/>
        <end position="337"/>
    </location>
</feature>
<dbReference type="GO" id="GO:0030170">
    <property type="term" value="F:pyridoxal phosphate binding"/>
    <property type="evidence" value="ECO:0007669"/>
    <property type="project" value="InterPro"/>
</dbReference>
<keyword evidence="2" id="KW-0663">Pyridoxal phosphate</keyword>
<dbReference type="InterPro" id="IPR004839">
    <property type="entry name" value="Aminotransferase_I/II_large"/>
</dbReference>
<protein>
    <submittedName>
        <fullName evidence="4">Aminotransferase class I/II-fold pyridoxal phosphate-dependent enzyme</fullName>
    </submittedName>
</protein>
<dbReference type="EMBL" id="QRHG01000017">
    <property type="protein sequence ID" value="RHF60163.1"/>
    <property type="molecule type" value="Genomic_DNA"/>
</dbReference>
<dbReference type="InterPro" id="IPR015424">
    <property type="entry name" value="PyrdxlP-dep_Trfase"/>
</dbReference>
<dbReference type="AlphaFoldDB" id="A0A414P4G1"/>
<comment type="cofactor">
    <cofactor evidence="1">
        <name>pyridoxal 5'-phosphate</name>
        <dbReference type="ChEBI" id="CHEBI:597326"/>
    </cofactor>
</comment>
<dbReference type="RefSeq" id="WP_118212883.1">
    <property type="nucleotide sequence ID" value="NZ_CAJMJQ010000010.1"/>
</dbReference>
<keyword evidence="4" id="KW-0032">Aminotransferase</keyword>
<name>A0A414P4G1_9FIRM</name>
<sequence>MQYAHGGDIYTYKNLLDFSINVNPLGPADAVVEAAARSLQRIGEYPDSRSRELRNALAEKKGLEAERFVIGNGAADLLFSLVLAEKPQKAMIVIPAFSEYEQALKTVGCEILYHEVKKENNFRLGTDLTEKITSELDFLFLCSPSNPAGQAVEKEFLIKIAEKCEKERVRLVLDECFVQFLTSGEEASMQLETGRFRYLFVLQAFTKIYAVPGIRLGYGISSDKALLERMETVRQPWSVSTPAQAAGLSALKEDHREEQTRQLVKSERERMEKELENLRIEYIPSEANFLLFNSEINWFEELKKRGILIRDCANYRGLGNGWYRMAVRMPEENDRLLECMKQVLNERS</sequence>
<keyword evidence="4" id="KW-0808">Transferase</keyword>
<evidence type="ECO:0000313" key="4">
    <source>
        <dbReference type="EMBL" id="RHF60163.1"/>
    </source>
</evidence>
<dbReference type="PANTHER" id="PTHR42885">
    <property type="entry name" value="HISTIDINOL-PHOSPHATE AMINOTRANSFERASE-RELATED"/>
    <property type="match status" value="1"/>
</dbReference>
<evidence type="ECO:0000259" key="3">
    <source>
        <dbReference type="Pfam" id="PF00155"/>
    </source>
</evidence>
<accession>A0A414P4G1</accession>
<evidence type="ECO:0000256" key="1">
    <source>
        <dbReference type="ARBA" id="ARBA00001933"/>
    </source>
</evidence>
<dbReference type="PANTHER" id="PTHR42885:SF1">
    <property type="entry name" value="THREONINE-PHOSPHATE DECARBOXYLASE"/>
    <property type="match status" value="1"/>
</dbReference>
<proteinExistence type="predicted"/>